<evidence type="ECO:0000313" key="1">
    <source>
        <dbReference type="EMBL" id="VDO99054.1"/>
    </source>
</evidence>
<dbReference type="Proteomes" id="UP000050761">
    <property type="component" value="Unassembled WGS sequence"/>
</dbReference>
<dbReference type="EMBL" id="UZAH01028279">
    <property type="protein sequence ID" value="VDO99054.1"/>
    <property type="molecule type" value="Genomic_DNA"/>
</dbReference>
<protein>
    <submittedName>
        <fullName evidence="3">HTH_21 domain-containing protein</fullName>
    </submittedName>
</protein>
<accession>A0A183FZQ8</accession>
<evidence type="ECO:0000313" key="3">
    <source>
        <dbReference type="WBParaSite" id="HPBE_0001426201-mRNA-1"/>
    </source>
</evidence>
<organism evidence="2 3">
    <name type="scientific">Heligmosomoides polygyrus</name>
    <name type="common">Parasitic roundworm</name>
    <dbReference type="NCBI Taxonomy" id="6339"/>
    <lineage>
        <taxon>Eukaryota</taxon>
        <taxon>Metazoa</taxon>
        <taxon>Ecdysozoa</taxon>
        <taxon>Nematoda</taxon>
        <taxon>Chromadorea</taxon>
        <taxon>Rhabditida</taxon>
        <taxon>Rhabditina</taxon>
        <taxon>Rhabditomorpha</taxon>
        <taxon>Strongyloidea</taxon>
        <taxon>Heligmosomidae</taxon>
        <taxon>Heligmosomoides</taxon>
    </lineage>
</organism>
<dbReference type="WBParaSite" id="HPBE_0001426201-mRNA-1">
    <property type="protein sequence ID" value="HPBE_0001426201-mRNA-1"/>
    <property type="gene ID" value="HPBE_0001426201"/>
</dbReference>
<dbReference type="AlphaFoldDB" id="A0A183FZQ8"/>
<evidence type="ECO:0000313" key="2">
    <source>
        <dbReference type="Proteomes" id="UP000050761"/>
    </source>
</evidence>
<name>A0A183FZQ8_HELPZ</name>
<accession>A0A3P8ATZ3</accession>
<reference evidence="1 2" key="1">
    <citation type="submission" date="2018-11" db="EMBL/GenBank/DDBJ databases">
        <authorList>
            <consortium name="Pathogen Informatics"/>
        </authorList>
    </citation>
    <scope>NUCLEOTIDE SEQUENCE [LARGE SCALE GENOMIC DNA]</scope>
</reference>
<gene>
    <name evidence="1" type="ORF">HPBE_LOCUS14263</name>
</gene>
<reference evidence="3" key="2">
    <citation type="submission" date="2019-09" db="UniProtKB">
        <authorList>
            <consortium name="WormBaseParasite"/>
        </authorList>
    </citation>
    <scope>IDENTIFICATION</scope>
</reference>
<dbReference type="OrthoDB" id="410404at2759"/>
<sequence length="118" mass="13670">MVSQERCLMLIIITYLRNKGELERYVRRLEVFGFKLKVKKSEYLTANVNKYHPIEPVTKLASASWRRRCYAGWLDSRTWTASETVLLGRRLVLAGWLKRFACGGSFAFSMETKTASVN</sequence>
<keyword evidence="2" id="KW-1185">Reference proteome</keyword>
<proteinExistence type="predicted"/>